<feature type="binding site" description="axial binding residue" evidence="6">
    <location>
        <position position="70"/>
    </location>
    <ligand>
        <name>heme c</name>
        <dbReference type="ChEBI" id="CHEBI:61717"/>
        <label>1</label>
    </ligand>
    <ligandPart>
        <name>Fe</name>
        <dbReference type="ChEBI" id="CHEBI:18248"/>
    </ligandPart>
</feature>
<gene>
    <name evidence="9" type="ORF">SAMN02745704_00278</name>
</gene>
<feature type="binding site" description="axial binding residue" evidence="6">
    <location>
        <position position="55"/>
    </location>
    <ligand>
        <name>heme c</name>
        <dbReference type="ChEBI" id="CHEBI:61717"/>
        <label>1</label>
    </ligand>
    <ligandPart>
        <name>Fe</name>
        <dbReference type="ChEBI" id="CHEBI:18248"/>
    </ligandPart>
</feature>
<accession>A0A1T4W441</accession>
<feature type="binding site" description="axial binding residue" evidence="6">
    <location>
        <position position="123"/>
    </location>
    <ligand>
        <name>heme c</name>
        <dbReference type="ChEBI" id="CHEBI:61717"/>
        <label>1</label>
    </ligand>
    <ligandPart>
        <name>Fe</name>
        <dbReference type="ChEBI" id="CHEBI:18248"/>
    </ligandPart>
</feature>
<dbReference type="InterPro" id="IPR002322">
    <property type="entry name" value="Cyt_c_III"/>
</dbReference>
<dbReference type="OrthoDB" id="9796996at2"/>
<keyword evidence="2 6" id="KW-0349">Heme</keyword>
<evidence type="ECO:0000256" key="7">
    <source>
        <dbReference type="SAM" id="SignalP"/>
    </source>
</evidence>
<feature type="binding site" description="axial binding residue" evidence="6">
    <location>
        <position position="126"/>
    </location>
    <ligand>
        <name>heme c</name>
        <dbReference type="ChEBI" id="CHEBI:61717"/>
        <label>1</label>
    </ligand>
    <ligandPart>
        <name>Fe</name>
        <dbReference type="ChEBI" id="CHEBI:18248"/>
    </ligandPart>
</feature>
<evidence type="ECO:0000256" key="4">
    <source>
        <dbReference type="ARBA" id="ARBA00022982"/>
    </source>
</evidence>
<dbReference type="AlphaFoldDB" id="A0A1T4W441"/>
<feature type="binding site" description="axial binding residue" evidence="6">
    <location>
        <position position="65"/>
    </location>
    <ligand>
        <name>heme c</name>
        <dbReference type="ChEBI" id="CHEBI:61717"/>
        <label>1</label>
    </ligand>
    <ligandPart>
        <name>Fe</name>
        <dbReference type="ChEBI" id="CHEBI:18248"/>
    </ligandPart>
</feature>
<dbReference type="InterPro" id="IPR020942">
    <property type="entry name" value="Cyt_c_III_dom"/>
</dbReference>
<reference evidence="9 10" key="1">
    <citation type="submission" date="2017-02" db="EMBL/GenBank/DDBJ databases">
        <authorList>
            <person name="Peterson S.W."/>
        </authorList>
    </citation>
    <scope>NUCLEOTIDE SEQUENCE [LARGE SCALE GENOMIC DNA]</scope>
    <source>
        <strain evidence="9 10">DSM 16080</strain>
    </source>
</reference>
<feature type="domain" description="Class III cytochrome C" evidence="8">
    <location>
        <begin position="43"/>
        <end position="127"/>
    </location>
</feature>
<dbReference type="SUPFAM" id="SSF48695">
    <property type="entry name" value="Multiheme cytochromes"/>
    <property type="match status" value="1"/>
</dbReference>
<feature type="signal peptide" evidence="7">
    <location>
        <begin position="1"/>
        <end position="24"/>
    </location>
</feature>
<dbReference type="CDD" id="cd08168">
    <property type="entry name" value="Cytochrom_C3"/>
    <property type="match status" value="1"/>
</dbReference>
<evidence type="ECO:0000256" key="1">
    <source>
        <dbReference type="ARBA" id="ARBA00022448"/>
    </source>
</evidence>
<feature type="chain" id="PRO_5013001671" evidence="7">
    <location>
        <begin position="25"/>
        <end position="148"/>
    </location>
</feature>
<feature type="binding site" description="axial binding residue" evidence="6">
    <location>
        <position position="127"/>
    </location>
    <ligand>
        <name>heme c</name>
        <dbReference type="ChEBI" id="CHEBI:61717"/>
        <label>1</label>
    </ligand>
    <ligandPart>
        <name>Fe</name>
        <dbReference type="ChEBI" id="CHEBI:18248"/>
    </ligandPart>
</feature>
<evidence type="ECO:0000256" key="3">
    <source>
        <dbReference type="ARBA" id="ARBA00022723"/>
    </source>
</evidence>
<feature type="binding site" description="axial binding residue" evidence="6">
    <location>
        <position position="109"/>
    </location>
    <ligand>
        <name>heme c</name>
        <dbReference type="ChEBI" id="CHEBI:61717"/>
        <label>1</label>
    </ligand>
    <ligandPart>
        <name>Fe</name>
        <dbReference type="ChEBI" id="CHEBI:18248"/>
    </ligandPart>
</feature>
<feature type="binding site" description="axial binding residue" evidence="6">
    <location>
        <position position="69"/>
    </location>
    <ligand>
        <name>heme c</name>
        <dbReference type="ChEBI" id="CHEBI:61717"/>
        <label>2</label>
    </ligand>
    <ligandPart>
        <name>Fe</name>
        <dbReference type="ChEBI" id="CHEBI:18248"/>
    </ligandPart>
</feature>
<dbReference type="RefSeq" id="WP_078715854.1">
    <property type="nucleotide sequence ID" value="NZ_FUYC01000001.1"/>
</dbReference>
<keyword evidence="4" id="KW-0249">Electron transport</keyword>
<protein>
    <submittedName>
        <fullName evidence="9">Class III cytochrome C family protein</fullName>
    </submittedName>
</protein>
<organism evidence="9 10">
    <name type="scientific">Paucidesulfovibrio gracilis DSM 16080</name>
    <dbReference type="NCBI Taxonomy" id="1121449"/>
    <lineage>
        <taxon>Bacteria</taxon>
        <taxon>Pseudomonadati</taxon>
        <taxon>Thermodesulfobacteriota</taxon>
        <taxon>Desulfovibrionia</taxon>
        <taxon>Desulfovibrionales</taxon>
        <taxon>Desulfovibrionaceae</taxon>
        <taxon>Paucidesulfovibrio</taxon>
    </lineage>
</organism>
<dbReference type="GO" id="GO:0009055">
    <property type="term" value="F:electron transfer activity"/>
    <property type="evidence" value="ECO:0007669"/>
    <property type="project" value="InterPro"/>
</dbReference>
<feature type="binding site" description="axial binding residue" evidence="6">
    <location>
        <position position="113"/>
    </location>
    <ligand>
        <name>heme c</name>
        <dbReference type="ChEBI" id="CHEBI:61717"/>
        <label>1</label>
    </ligand>
    <ligandPart>
        <name>Fe</name>
        <dbReference type="ChEBI" id="CHEBI:18248"/>
    </ligandPart>
</feature>
<name>A0A1T4W441_9BACT</name>
<feature type="binding site" description="axial binding residue" evidence="6">
    <location>
        <position position="52"/>
    </location>
    <ligand>
        <name>heme c</name>
        <dbReference type="ChEBI" id="CHEBI:61717"/>
        <label>1</label>
    </ligand>
    <ligandPart>
        <name>Fe</name>
        <dbReference type="ChEBI" id="CHEBI:18248"/>
    </ligandPart>
</feature>
<sequence>MNKLYICIACAAMATLLCFLPAISQEDVMTIGGEDAYYGFVNPQRPAVTFTHTQHMDLEMIDGSCLPCHHDGVDEDGNFTEGDMIPCKDCHDESATGDMSLLNAYHKQCIECHEEAKAGPITCGECHIQTDFYGVPLGNTDNQSEGQE</sequence>
<dbReference type="GO" id="GO:0020037">
    <property type="term" value="F:heme binding"/>
    <property type="evidence" value="ECO:0007669"/>
    <property type="project" value="InterPro"/>
</dbReference>
<evidence type="ECO:0000259" key="8">
    <source>
        <dbReference type="Pfam" id="PF02085"/>
    </source>
</evidence>
<keyword evidence="7" id="KW-0732">Signal</keyword>
<keyword evidence="5 6" id="KW-0408">Iron</keyword>
<keyword evidence="10" id="KW-1185">Reference proteome</keyword>
<dbReference type="Gene3D" id="3.90.10.10">
    <property type="entry name" value="Cytochrome C3"/>
    <property type="match status" value="1"/>
</dbReference>
<proteinExistence type="predicted"/>
<keyword evidence="3 6" id="KW-0479">Metal-binding</keyword>
<dbReference type="STRING" id="1121449.SAMN02745704_00278"/>
<evidence type="ECO:0000256" key="6">
    <source>
        <dbReference type="PIRSR" id="PIRSR602322-1"/>
    </source>
</evidence>
<feature type="binding site" description="axial binding residue" evidence="6">
    <location>
        <position position="112"/>
    </location>
    <ligand>
        <name>heme c</name>
        <dbReference type="ChEBI" id="CHEBI:61717"/>
        <label>1</label>
    </ligand>
    <ligandPart>
        <name>Fe</name>
        <dbReference type="ChEBI" id="CHEBI:18248"/>
    </ligandPart>
</feature>
<dbReference type="EMBL" id="FUYC01000001">
    <property type="protein sequence ID" value="SKA72084.1"/>
    <property type="molecule type" value="Genomic_DNA"/>
</dbReference>
<dbReference type="Pfam" id="PF02085">
    <property type="entry name" value="Cytochrom_CIII"/>
    <property type="match status" value="1"/>
</dbReference>
<dbReference type="GO" id="GO:0046872">
    <property type="term" value="F:metal ion binding"/>
    <property type="evidence" value="ECO:0007669"/>
    <property type="project" value="UniProtKB-KW"/>
</dbReference>
<evidence type="ECO:0000313" key="9">
    <source>
        <dbReference type="EMBL" id="SKA72084.1"/>
    </source>
</evidence>
<evidence type="ECO:0000256" key="5">
    <source>
        <dbReference type="ARBA" id="ARBA00023004"/>
    </source>
</evidence>
<comment type="cofactor">
    <cofactor evidence="6">
        <name>heme c</name>
        <dbReference type="ChEBI" id="CHEBI:61717"/>
    </cofactor>
    <text evidence="6">Binds 4 heme c groups covalently per monomer.</text>
</comment>
<evidence type="ECO:0000256" key="2">
    <source>
        <dbReference type="ARBA" id="ARBA00022617"/>
    </source>
</evidence>
<feature type="binding site" description="axial binding residue" evidence="6">
    <location>
        <position position="68"/>
    </location>
    <ligand>
        <name>heme c</name>
        <dbReference type="ChEBI" id="CHEBI:61717"/>
        <label>1</label>
    </ligand>
    <ligandPart>
        <name>Fe</name>
        <dbReference type="ChEBI" id="CHEBI:18248"/>
    </ligandPart>
</feature>
<dbReference type="PRINTS" id="PR00609">
    <property type="entry name" value="CYTOCHROMEC3"/>
</dbReference>
<keyword evidence="1" id="KW-0813">Transport</keyword>
<evidence type="ECO:0000313" key="10">
    <source>
        <dbReference type="Proteomes" id="UP000190027"/>
    </source>
</evidence>
<dbReference type="InterPro" id="IPR036280">
    <property type="entry name" value="Multihaem_cyt_sf"/>
</dbReference>
<dbReference type="Proteomes" id="UP000190027">
    <property type="component" value="Unassembled WGS sequence"/>
</dbReference>